<evidence type="ECO:0000259" key="8">
    <source>
        <dbReference type="PROSITE" id="PS51384"/>
    </source>
</evidence>
<keyword evidence="9" id="KW-1185">Reference proteome</keyword>
<evidence type="ECO:0000256" key="5">
    <source>
        <dbReference type="ARBA" id="ARBA00023002"/>
    </source>
</evidence>
<gene>
    <name evidence="10" type="primary">LOC112048573</name>
</gene>
<dbReference type="PROSITE" id="PS51384">
    <property type="entry name" value="FAD_FR"/>
    <property type="match status" value="1"/>
</dbReference>
<dbReference type="InterPro" id="IPR001433">
    <property type="entry name" value="OxRdtase_FAD/NAD-bd"/>
</dbReference>
<evidence type="ECO:0000256" key="7">
    <source>
        <dbReference type="RuleBase" id="RU361226"/>
    </source>
</evidence>
<dbReference type="InterPro" id="IPR008333">
    <property type="entry name" value="Cbr1-like_FAD-bd_dom"/>
</dbReference>
<dbReference type="PRINTS" id="PR00406">
    <property type="entry name" value="CYTB5RDTASE"/>
</dbReference>
<evidence type="ECO:0000313" key="9">
    <source>
        <dbReference type="Proteomes" id="UP001652582"/>
    </source>
</evidence>
<keyword evidence="5 7" id="KW-0560">Oxidoreductase</keyword>
<name>A0ABM3LHW1_BICAN</name>
<evidence type="ECO:0000256" key="4">
    <source>
        <dbReference type="ARBA" id="ARBA00022827"/>
    </source>
</evidence>
<dbReference type="SUPFAM" id="SSF52343">
    <property type="entry name" value="Ferredoxin reductase-like, C-terminal NADP-linked domain"/>
    <property type="match status" value="1"/>
</dbReference>
<evidence type="ECO:0000256" key="1">
    <source>
        <dbReference type="ARBA" id="ARBA00001974"/>
    </source>
</evidence>
<dbReference type="CDD" id="cd06183">
    <property type="entry name" value="cyt_b5_reduct_like"/>
    <property type="match status" value="1"/>
</dbReference>
<dbReference type="InterPro" id="IPR001709">
    <property type="entry name" value="Flavoprot_Pyr_Nucl_cyt_Rdtase"/>
</dbReference>
<dbReference type="InterPro" id="IPR001834">
    <property type="entry name" value="CBR-like"/>
</dbReference>
<dbReference type="PANTHER" id="PTHR19370">
    <property type="entry name" value="NADH-CYTOCHROME B5 REDUCTASE"/>
    <property type="match status" value="1"/>
</dbReference>
<comment type="cofactor">
    <cofactor evidence="1 7">
        <name>FAD</name>
        <dbReference type="ChEBI" id="CHEBI:57692"/>
    </cofactor>
</comment>
<accession>A0ABM3LHW1</accession>
<dbReference type="EC" id="1.6.2.2" evidence="7"/>
<keyword evidence="3 7" id="KW-0285">Flavoprotein</keyword>
<evidence type="ECO:0000256" key="2">
    <source>
        <dbReference type="ARBA" id="ARBA00006105"/>
    </source>
</evidence>
<dbReference type="Pfam" id="PF00175">
    <property type="entry name" value="NAD_binding_1"/>
    <property type="match status" value="1"/>
</dbReference>
<reference evidence="10" key="1">
    <citation type="submission" date="2025-08" db="UniProtKB">
        <authorList>
            <consortium name="RefSeq"/>
        </authorList>
    </citation>
    <scope>IDENTIFICATION</scope>
</reference>
<dbReference type="PRINTS" id="PR00371">
    <property type="entry name" value="FPNCR"/>
</dbReference>
<dbReference type="GeneID" id="112048573"/>
<evidence type="ECO:0000313" key="10">
    <source>
        <dbReference type="RefSeq" id="XP_052738642.1"/>
    </source>
</evidence>
<evidence type="ECO:0000256" key="3">
    <source>
        <dbReference type="ARBA" id="ARBA00022630"/>
    </source>
</evidence>
<organism evidence="9 10">
    <name type="scientific">Bicyclus anynana</name>
    <name type="common">Squinting bush brown butterfly</name>
    <dbReference type="NCBI Taxonomy" id="110368"/>
    <lineage>
        <taxon>Eukaryota</taxon>
        <taxon>Metazoa</taxon>
        <taxon>Ecdysozoa</taxon>
        <taxon>Arthropoda</taxon>
        <taxon>Hexapoda</taxon>
        <taxon>Insecta</taxon>
        <taxon>Pterygota</taxon>
        <taxon>Neoptera</taxon>
        <taxon>Endopterygota</taxon>
        <taxon>Lepidoptera</taxon>
        <taxon>Glossata</taxon>
        <taxon>Ditrysia</taxon>
        <taxon>Papilionoidea</taxon>
        <taxon>Nymphalidae</taxon>
        <taxon>Satyrinae</taxon>
        <taxon>Satyrini</taxon>
        <taxon>Mycalesina</taxon>
        <taxon>Bicyclus</taxon>
    </lineage>
</organism>
<dbReference type="Pfam" id="PF09791">
    <property type="entry name" value="Oxidored-like"/>
    <property type="match status" value="1"/>
</dbReference>
<comment type="similarity">
    <text evidence="2 7">Belongs to the flavoprotein pyridine nucleotide cytochrome reductase family.</text>
</comment>
<dbReference type="PANTHER" id="PTHR19370:SF184">
    <property type="entry name" value="NADH-CYTOCHROME B5 REDUCTASE-LIKE"/>
    <property type="match status" value="1"/>
</dbReference>
<dbReference type="InterPro" id="IPR039261">
    <property type="entry name" value="FNR_nucleotide-bd"/>
</dbReference>
<dbReference type="RefSeq" id="XP_052738642.1">
    <property type="nucleotide sequence ID" value="XM_052882682.1"/>
</dbReference>
<sequence length="300" mass="35253">MKPPTEPTKDDCCNSGCNPCIFDVYDTHLKLYEKYLNQDCACDSYNVTDYGISQLEYRKFYLYHIIQISDQQKMLFFQKSKQYSQKVSWKPGDHFLIKHTSDNDISCTRAYTPIKLKINSDGPLDYDFLIVIKKYSNGLVSNYLFHLNIGQETAWRGPYGSYNVEPNKFSKIIMLAQGTGIAPFVSIIQNILNNDEDMTRIILYYCCQDLNEILFRDELYEFNSYWNFSYKIFLSNTSEESYMNKKYNEPLVNSKFNVLELDYLKSHSNNQYLLCGSVQFMKEYEVVLKNGSYSDHIILF</sequence>
<dbReference type="Gene3D" id="3.40.50.80">
    <property type="entry name" value="Nucleotide-binding domain of ferredoxin-NADP reductase (FNR) module"/>
    <property type="match status" value="1"/>
</dbReference>
<dbReference type="Proteomes" id="UP001652582">
    <property type="component" value="Chromosome 7"/>
</dbReference>
<feature type="domain" description="FAD-binding FR-type" evidence="8">
    <location>
        <begin position="55"/>
        <end position="165"/>
    </location>
</feature>
<keyword evidence="6 7" id="KW-0520">NAD</keyword>
<dbReference type="SUPFAM" id="SSF63380">
    <property type="entry name" value="Riboflavin synthase domain-like"/>
    <property type="match status" value="1"/>
</dbReference>
<dbReference type="InterPro" id="IPR019180">
    <property type="entry name" value="Oxidoreductase-like_N"/>
</dbReference>
<dbReference type="InterPro" id="IPR017938">
    <property type="entry name" value="Riboflavin_synthase-like_b-brl"/>
</dbReference>
<proteinExistence type="inferred from homology"/>
<dbReference type="Gene3D" id="2.40.30.10">
    <property type="entry name" value="Translation factors"/>
    <property type="match status" value="1"/>
</dbReference>
<dbReference type="InterPro" id="IPR017927">
    <property type="entry name" value="FAD-bd_FR_type"/>
</dbReference>
<keyword evidence="4 7" id="KW-0274">FAD</keyword>
<comment type="catalytic activity">
    <reaction evidence="7">
        <text>2 Fe(III)-[cytochrome b5] + NADH = 2 Fe(II)-[cytochrome b5] + NAD(+) + H(+)</text>
        <dbReference type="Rhea" id="RHEA:46680"/>
        <dbReference type="Rhea" id="RHEA-COMP:10438"/>
        <dbReference type="Rhea" id="RHEA-COMP:10439"/>
        <dbReference type="ChEBI" id="CHEBI:15378"/>
        <dbReference type="ChEBI" id="CHEBI:29033"/>
        <dbReference type="ChEBI" id="CHEBI:29034"/>
        <dbReference type="ChEBI" id="CHEBI:57540"/>
        <dbReference type="ChEBI" id="CHEBI:57945"/>
        <dbReference type="EC" id="1.6.2.2"/>
    </reaction>
</comment>
<protein>
    <recommendedName>
        <fullName evidence="7">NADH-cytochrome b5 reductase</fullName>
        <ecNumber evidence="7">1.6.2.2</ecNumber>
    </recommendedName>
</protein>
<dbReference type="Pfam" id="PF00970">
    <property type="entry name" value="FAD_binding_6"/>
    <property type="match status" value="1"/>
</dbReference>
<evidence type="ECO:0000256" key="6">
    <source>
        <dbReference type="ARBA" id="ARBA00023027"/>
    </source>
</evidence>